<dbReference type="EMBL" id="JAAXOQ010000012">
    <property type="protein sequence ID" value="NKY18880.1"/>
    <property type="molecule type" value="Genomic_DNA"/>
</dbReference>
<organism evidence="1 2">
    <name type="scientific">Tsukamurella spumae</name>
    <dbReference type="NCBI Taxonomy" id="44753"/>
    <lineage>
        <taxon>Bacteria</taxon>
        <taxon>Bacillati</taxon>
        <taxon>Actinomycetota</taxon>
        <taxon>Actinomycetes</taxon>
        <taxon>Mycobacteriales</taxon>
        <taxon>Tsukamurellaceae</taxon>
        <taxon>Tsukamurella</taxon>
    </lineage>
</organism>
<keyword evidence="2" id="KW-1185">Reference proteome</keyword>
<evidence type="ECO:0000313" key="1">
    <source>
        <dbReference type="EMBL" id="NKY18880.1"/>
    </source>
</evidence>
<sequence length="105" mass="12709">MGELIPFRPRRSKEREAPRKFDRRKALMQYYHRNRRAYEWIASELGLDETHERKLARLAMRVCDLEIRSLVVDGAEREHVLDERQRVLEWYQEVRDEDDPTTPGA</sequence>
<proteinExistence type="predicted"/>
<accession>A0A846X4W7</accession>
<reference evidence="1 2" key="1">
    <citation type="submission" date="2020-04" db="EMBL/GenBank/DDBJ databases">
        <title>MicrobeNet Type strains.</title>
        <authorList>
            <person name="Nicholson A.C."/>
        </authorList>
    </citation>
    <scope>NUCLEOTIDE SEQUENCE [LARGE SCALE GENOMIC DNA]</scope>
    <source>
        <strain evidence="1 2">DSM 44113</strain>
    </source>
</reference>
<comment type="caution">
    <text evidence="1">The sequence shown here is derived from an EMBL/GenBank/DDBJ whole genome shotgun (WGS) entry which is preliminary data.</text>
</comment>
<protein>
    <submittedName>
        <fullName evidence="1">Uncharacterized protein</fullName>
    </submittedName>
</protein>
<name>A0A846X4W7_9ACTN</name>
<dbReference type="RefSeq" id="WP_168545905.1">
    <property type="nucleotide sequence ID" value="NZ_BAAAKS010000064.1"/>
</dbReference>
<evidence type="ECO:0000313" key="2">
    <source>
        <dbReference type="Proteomes" id="UP000582646"/>
    </source>
</evidence>
<dbReference type="AlphaFoldDB" id="A0A846X4W7"/>
<dbReference type="Proteomes" id="UP000582646">
    <property type="component" value="Unassembled WGS sequence"/>
</dbReference>
<gene>
    <name evidence="1" type="ORF">HF999_10920</name>
</gene>